<accession>E1ZZZ0</accession>
<feature type="non-terminal residue" evidence="11">
    <location>
        <position position="1"/>
    </location>
</feature>
<reference evidence="11 12" key="1">
    <citation type="journal article" date="2010" name="Science">
        <title>Genomic comparison of the ants Camponotus floridanus and Harpegnathos saltator.</title>
        <authorList>
            <person name="Bonasio R."/>
            <person name="Zhang G."/>
            <person name="Ye C."/>
            <person name="Mutti N.S."/>
            <person name="Fang X."/>
            <person name="Qin N."/>
            <person name="Donahue G."/>
            <person name="Yang P."/>
            <person name="Li Q."/>
            <person name="Li C."/>
            <person name="Zhang P."/>
            <person name="Huang Z."/>
            <person name="Berger S.L."/>
            <person name="Reinberg D."/>
            <person name="Wang J."/>
            <person name="Liebig J."/>
        </authorList>
    </citation>
    <scope>NUCLEOTIDE SEQUENCE [LARGE SCALE GENOMIC DNA]</scope>
    <source>
        <strain evidence="12">C129</strain>
    </source>
</reference>
<evidence type="ECO:0000256" key="6">
    <source>
        <dbReference type="ARBA" id="ARBA00022989"/>
    </source>
</evidence>
<keyword evidence="4 10" id="KW-0812">Transmembrane</keyword>
<evidence type="ECO:0000256" key="4">
    <source>
        <dbReference type="ARBA" id="ARBA00022692"/>
    </source>
</evidence>
<organism evidence="12">
    <name type="scientific">Camponotus floridanus</name>
    <name type="common">Florida carpenter ant</name>
    <dbReference type="NCBI Taxonomy" id="104421"/>
    <lineage>
        <taxon>Eukaryota</taxon>
        <taxon>Metazoa</taxon>
        <taxon>Ecdysozoa</taxon>
        <taxon>Arthropoda</taxon>
        <taxon>Hexapoda</taxon>
        <taxon>Insecta</taxon>
        <taxon>Pterygota</taxon>
        <taxon>Neoptera</taxon>
        <taxon>Endopterygota</taxon>
        <taxon>Hymenoptera</taxon>
        <taxon>Apocrita</taxon>
        <taxon>Aculeata</taxon>
        <taxon>Formicoidea</taxon>
        <taxon>Formicidae</taxon>
        <taxon>Formicinae</taxon>
        <taxon>Camponotus</taxon>
    </lineage>
</organism>
<dbReference type="InterPro" id="IPR004117">
    <property type="entry name" value="7tm6_olfct_rcpt"/>
</dbReference>
<protein>
    <recommendedName>
        <fullName evidence="13">7tm 6 domain containing protein</fullName>
    </recommendedName>
</protein>
<evidence type="ECO:0000256" key="2">
    <source>
        <dbReference type="ARBA" id="ARBA00022475"/>
    </source>
</evidence>
<keyword evidence="8" id="KW-0675">Receptor</keyword>
<dbReference type="Pfam" id="PF02949">
    <property type="entry name" value="7tm_6"/>
    <property type="match status" value="1"/>
</dbReference>
<dbReference type="GO" id="GO:0007165">
    <property type="term" value="P:signal transduction"/>
    <property type="evidence" value="ECO:0007669"/>
    <property type="project" value="UniProtKB-KW"/>
</dbReference>
<keyword evidence="2" id="KW-1003">Cell membrane</keyword>
<feature type="transmembrane region" description="Helical" evidence="10">
    <location>
        <begin position="141"/>
        <end position="164"/>
    </location>
</feature>
<evidence type="ECO:0000256" key="10">
    <source>
        <dbReference type="SAM" id="Phobius"/>
    </source>
</evidence>
<proteinExistence type="predicted"/>
<dbReference type="AlphaFoldDB" id="E1ZZZ0"/>
<dbReference type="GO" id="GO:0005549">
    <property type="term" value="F:odorant binding"/>
    <property type="evidence" value="ECO:0007669"/>
    <property type="project" value="InterPro"/>
</dbReference>
<feature type="transmembrane region" description="Helical" evidence="10">
    <location>
        <begin position="106"/>
        <end position="129"/>
    </location>
</feature>
<evidence type="ECO:0000256" key="1">
    <source>
        <dbReference type="ARBA" id="ARBA00004651"/>
    </source>
</evidence>
<keyword evidence="6 10" id="KW-1133">Transmembrane helix</keyword>
<dbReference type="GO" id="GO:0004984">
    <property type="term" value="F:olfactory receptor activity"/>
    <property type="evidence" value="ECO:0007669"/>
    <property type="project" value="InterPro"/>
</dbReference>
<evidence type="ECO:0000313" key="11">
    <source>
        <dbReference type="EMBL" id="EFN73262.1"/>
    </source>
</evidence>
<dbReference type="GO" id="GO:0005886">
    <property type="term" value="C:plasma membrane"/>
    <property type="evidence" value="ECO:0007669"/>
    <property type="project" value="UniProtKB-SubCell"/>
</dbReference>
<dbReference type="PANTHER" id="PTHR21137:SF35">
    <property type="entry name" value="ODORANT RECEPTOR 19A-RELATED"/>
    <property type="match status" value="1"/>
</dbReference>
<dbReference type="FunCoup" id="E1ZZZ0">
    <property type="interactions" value="52"/>
</dbReference>
<keyword evidence="5" id="KW-0552">Olfaction</keyword>
<keyword evidence="12" id="KW-1185">Reference proteome</keyword>
<evidence type="ECO:0008006" key="13">
    <source>
        <dbReference type="Google" id="ProtNLM"/>
    </source>
</evidence>
<evidence type="ECO:0000256" key="8">
    <source>
        <dbReference type="ARBA" id="ARBA00023170"/>
    </source>
</evidence>
<dbReference type="OrthoDB" id="6597368at2759"/>
<keyword evidence="9" id="KW-0807">Transducer</keyword>
<gene>
    <name evidence="11" type="ORF">EAG_11422</name>
</gene>
<evidence type="ECO:0000313" key="12">
    <source>
        <dbReference type="Proteomes" id="UP000000311"/>
    </source>
</evidence>
<feature type="non-terminal residue" evidence="11">
    <location>
        <position position="169"/>
    </location>
</feature>
<keyword evidence="3" id="KW-0716">Sensory transduction</keyword>
<comment type="subcellular location">
    <subcellularLocation>
        <location evidence="1">Cell membrane</location>
        <topology evidence="1">Multi-pass membrane protein</topology>
    </subcellularLocation>
</comment>
<evidence type="ECO:0000256" key="3">
    <source>
        <dbReference type="ARBA" id="ARBA00022606"/>
    </source>
</evidence>
<dbReference type="EMBL" id="GL435531">
    <property type="protein sequence ID" value="EFN73262.1"/>
    <property type="molecule type" value="Genomic_DNA"/>
</dbReference>
<dbReference type="InParanoid" id="E1ZZZ0"/>
<evidence type="ECO:0000256" key="9">
    <source>
        <dbReference type="ARBA" id="ARBA00023224"/>
    </source>
</evidence>
<dbReference type="Proteomes" id="UP000000311">
    <property type="component" value="Unassembled WGS sequence"/>
</dbReference>
<feature type="transmembrane region" description="Helical" evidence="10">
    <location>
        <begin position="17"/>
        <end position="38"/>
    </location>
</feature>
<evidence type="ECO:0000256" key="7">
    <source>
        <dbReference type="ARBA" id="ARBA00023136"/>
    </source>
</evidence>
<keyword evidence="7 10" id="KW-0472">Membrane</keyword>
<dbReference type="PANTHER" id="PTHR21137">
    <property type="entry name" value="ODORANT RECEPTOR"/>
    <property type="match status" value="1"/>
</dbReference>
<name>E1ZZZ0_CAMFO</name>
<sequence>VLPYRVWLPYDTNASSIFWIISIQQIVSVYFGAIISVASDSLIFGFILQICAQFDIFENRLHKLMTNKISNYLNQLPTSNIEKIAISEYVHHHLCIYKFAKTTNIIFNQIFFIQFFGSILLICTNIYYVSTHMMEYGSATVIIYTFGMFVQIYFFCWSGNEVILKVSFR</sequence>
<evidence type="ECO:0000256" key="5">
    <source>
        <dbReference type="ARBA" id="ARBA00022725"/>
    </source>
</evidence>